<protein>
    <submittedName>
        <fullName evidence="2">Uncharacterized protein</fullName>
    </submittedName>
</protein>
<feature type="compositionally biased region" description="Acidic residues" evidence="1">
    <location>
        <begin position="69"/>
        <end position="79"/>
    </location>
</feature>
<accession>A0A6C0C2V0</accession>
<proteinExistence type="predicted"/>
<dbReference type="EMBL" id="MN739329">
    <property type="protein sequence ID" value="QHS98927.1"/>
    <property type="molecule type" value="Genomic_DNA"/>
</dbReference>
<feature type="region of interest" description="Disordered" evidence="1">
    <location>
        <begin position="66"/>
        <end position="95"/>
    </location>
</feature>
<reference evidence="2" key="1">
    <citation type="journal article" date="2020" name="Nature">
        <title>Giant virus diversity and host interactions through global metagenomics.</title>
        <authorList>
            <person name="Schulz F."/>
            <person name="Roux S."/>
            <person name="Paez-Espino D."/>
            <person name="Jungbluth S."/>
            <person name="Walsh D.A."/>
            <person name="Denef V.J."/>
            <person name="McMahon K.D."/>
            <person name="Konstantinidis K.T."/>
            <person name="Eloe-Fadrosh E.A."/>
            <person name="Kyrpides N.C."/>
            <person name="Woyke T."/>
        </authorList>
    </citation>
    <scope>NUCLEOTIDE SEQUENCE</scope>
    <source>
        <strain evidence="2">GVMAG-M-3300020185-18</strain>
    </source>
</reference>
<dbReference type="AlphaFoldDB" id="A0A6C0C2V0"/>
<evidence type="ECO:0000313" key="2">
    <source>
        <dbReference type="EMBL" id="QHS98927.1"/>
    </source>
</evidence>
<sequence length="95" mass="11045">MGVPTKWKEGSLDAFMKMNHKTTRKPRELTEEKKIMKLNKKNKDSELEMTEEEREATLALAMQYQYYTESEEDEDDADSTSDLQNTSSSVDNSAW</sequence>
<name>A0A6C0C2V0_9ZZZZ</name>
<evidence type="ECO:0000256" key="1">
    <source>
        <dbReference type="SAM" id="MobiDB-lite"/>
    </source>
</evidence>
<feature type="compositionally biased region" description="Polar residues" evidence="1">
    <location>
        <begin position="83"/>
        <end position="95"/>
    </location>
</feature>
<organism evidence="2">
    <name type="scientific">viral metagenome</name>
    <dbReference type="NCBI Taxonomy" id="1070528"/>
    <lineage>
        <taxon>unclassified sequences</taxon>
        <taxon>metagenomes</taxon>
        <taxon>organismal metagenomes</taxon>
    </lineage>
</organism>